<accession>A0ABV0C0F9</accession>
<keyword evidence="1 2" id="KW-0732">Signal</keyword>
<reference evidence="4 5" key="1">
    <citation type="submission" date="2024-04" db="EMBL/GenBank/DDBJ databases">
        <title>WGS of bacteria from Torrens River.</title>
        <authorList>
            <person name="Wyrsch E.R."/>
            <person name="Drigo B."/>
        </authorList>
    </citation>
    <scope>NUCLEOTIDE SEQUENCE [LARGE SCALE GENOMIC DNA]</scope>
    <source>
        <strain evidence="4 5">TWI391</strain>
    </source>
</reference>
<evidence type="ECO:0000256" key="1">
    <source>
        <dbReference type="ARBA" id="ARBA00022729"/>
    </source>
</evidence>
<evidence type="ECO:0000313" key="4">
    <source>
        <dbReference type="EMBL" id="MEN5380495.1"/>
    </source>
</evidence>
<dbReference type="Proteomes" id="UP001409291">
    <property type="component" value="Unassembled WGS sequence"/>
</dbReference>
<feature type="chain" id="PRO_5045610216" evidence="2">
    <location>
        <begin position="20"/>
        <end position="227"/>
    </location>
</feature>
<protein>
    <submittedName>
        <fullName evidence="4">Outer membrane beta-barrel protein</fullName>
    </submittedName>
</protein>
<dbReference type="Pfam" id="PF13505">
    <property type="entry name" value="OMP_b-brl"/>
    <property type="match status" value="1"/>
</dbReference>
<dbReference type="InterPro" id="IPR027385">
    <property type="entry name" value="Beta-barrel_OMP"/>
</dbReference>
<organism evidence="4 5">
    <name type="scientific">Sphingobacterium kitahiroshimense</name>
    <dbReference type="NCBI Taxonomy" id="470446"/>
    <lineage>
        <taxon>Bacteria</taxon>
        <taxon>Pseudomonadati</taxon>
        <taxon>Bacteroidota</taxon>
        <taxon>Sphingobacteriia</taxon>
        <taxon>Sphingobacteriales</taxon>
        <taxon>Sphingobacteriaceae</taxon>
        <taxon>Sphingobacterium</taxon>
    </lineage>
</organism>
<comment type="caution">
    <text evidence="4">The sequence shown here is derived from an EMBL/GenBank/DDBJ whole genome shotgun (WGS) entry which is preliminary data.</text>
</comment>
<keyword evidence="5" id="KW-1185">Reference proteome</keyword>
<name>A0ABV0C0F9_9SPHI</name>
<feature type="signal peptide" evidence="2">
    <location>
        <begin position="1"/>
        <end position="19"/>
    </location>
</feature>
<evidence type="ECO:0000256" key="2">
    <source>
        <dbReference type="SAM" id="SignalP"/>
    </source>
</evidence>
<sequence>MKKLFFTLIMSGCLATASAQFSRPISIGAGAGVSYGLTDLKNSKVNFAWYGEGDYLLSPFVSVGLQAQKGELTGESNDNSYKNSYYAGNVNAKLRLGQFMDLPDNYSYFTLGASTFQRILSNVYIGAGAGLMKNRISTDFATSYREAIANVGGEIADDRSGIHFIVPLNVGLDIPFGRTLNGPKWAINVNYQHGLSFNDNLDGVINKNNDQYGVMTVGVKYAFFNRN</sequence>
<dbReference type="EMBL" id="JBDJNQ010000018">
    <property type="protein sequence ID" value="MEN5380495.1"/>
    <property type="molecule type" value="Genomic_DNA"/>
</dbReference>
<evidence type="ECO:0000313" key="5">
    <source>
        <dbReference type="Proteomes" id="UP001409291"/>
    </source>
</evidence>
<proteinExistence type="predicted"/>
<feature type="domain" description="Outer membrane protein beta-barrel" evidence="3">
    <location>
        <begin position="6"/>
        <end position="223"/>
    </location>
</feature>
<evidence type="ECO:0000259" key="3">
    <source>
        <dbReference type="Pfam" id="PF13505"/>
    </source>
</evidence>
<dbReference type="RefSeq" id="WP_346583365.1">
    <property type="nucleotide sequence ID" value="NZ_JBDJLH010000010.1"/>
</dbReference>
<gene>
    <name evidence="4" type="ORF">ABE541_24760</name>
</gene>